<evidence type="ECO:0000256" key="1">
    <source>
        <dbReference type="ARBA" id="ARBA00004370"/>
    </source>
</evidence>
<protein>
    <submittedName>
        <fullName evidence="6">Uncharacterized protein</fullName>
    </submittedName>
</protein>
<dbReference type="PANTHER" id="PTHR33966">
    <property type="entry name" value="PROTEIN ODR-4 HOMOLOG"/>
    <property type="match status" value="1"/>
</dbReference>
<sequence length="94" mass="10383">MVRSIVANYNLQTFFTSTSKDDPGAIGLIIGQSGTDKDYVLYLAKLPFKYDKSSFGDIDENLILDHAKQITRMLPGGMNVLGIAVAHLEGMRFQ</sequence>
<dbReference type="GO" id="GO:0008104">
    <property type="term" value="P:intracellular protein localization"/>
    <property type="evidence" value="ECO:0007669"/>
    <property type="project" value="TreeGrafter"/>
</dbReference>
<reference evidence="6 7" key="1">
    <citation type="submission" date="2019-01" db="EMBL/GenBank/DDBJ databases">
        <authorList>
            <person name="Sayadi A."/>
        </authorList>
    </citation>
    <scope>NUCLEOTIDE SEQUENCE [LARGE SCALE GENOMIC DNA]</scope>
</reference>
<comment type="similarity">
    <text evidence="2">Belongs to the ODR-4 family.</text>
</comment>
<feature type="non-terminal residue" evidence="6">
    <location>
        <position position="94"/>
    </location>
</feature>
<keyword evidence="7" id="KW-1185">Reference proteome</keyword>
<name>A0A653BJY9_CALMS</name>
<dbReference type="OrthoDB" id="21458at2759"/>
<comment type="subcellular location">
    <subcellularLocation>
        <location evidence="1">Membrane</location>
    </subcellularLocation>
</comment>
<keyword evidence="4" id="KW-1133">Transmembrane helix</keyword>
<gene>
    <name evidence="6" type="ORF">CALMAC_LOCUS1651</name>
</gene>
<evidence type="ECO:0000256" key="2">
    <source>
        <dbReference type="ARBA" id="ARBA00010131"/>
    </source>
</evidence>
<dbReference type="PANTHER" id="PTHR33966:SF1">
    <property type="entry name" value="PROTEIN ODR-4 HOMOLOG"/>
    <property type="match status" value="1"/>
</dbReference>
<evidence type="ECO:0000313" key="6">
    <source>
        <dbReference type="EMBL" id="VEN35862.1"/>
    </source>
</evidence>
<keyword evidence="5" id="KW-0472">Membrane</keyword>
<organism evidence="6 7">
    <name type="scientific">Callosobruchus maculatus</name>
    <name type="common">Southern cowpea weevil</name>
    <name type="synonym">Pulse bruchid</name>
    <dbReference type="NCBI Taxonomy" id="64391"/>
    <lineage>
        <taxon>Eukaryota</taxon>
        <taxon>Metazoa</taxon>
        <taxon>Ecdysozoa</taxon>
        <taxon>Arthropoda</taxon>
        <taxon>Hexapoda</taxon>
        <taxon>Insecta</taxon>
        <taxon>Pterygota</taxon>
        <taxon>Neoptera</taxon>
        <taxon>Endopterygota</taxon>
        <taxon>Coleoptera</taxon>
        <taxon>Polyphaga</taxon>
        <taxon>Cucujiformia</taxon>
        <taxon>Chrysomeloidea</taxon>
        <taxon>Chrysomelidae</taxon>
        <taxon>Bruchinae</taxon>
        <taxon>Bruchini</taxon>
        <taxon>Callosobruchus</taxon>
    </lineage>
</organism>
<dbReference type="Pfam" id="PF14778">
    <property type="entry name" value="ODR4-like"/>
    <property type="match status" value="1"/>
</dbReference>
<evidence type="ECO:0000256" key="4">
    <source>
        <dbReference type="ARBA" id="ARBA00022989"/>
    </source>
</evidence>
<dbReference type="EMBL" id="CAACVG010001918">
    <property type="protein sequence ID" value="VEN35862.1"/>
    <property type="molecule type" value="Genomic_DNA"/>
</dbReference>
<keyword evidence="3" id="KW-0812">Transmembrane</keyword>
<evidence type="ECO:0000313" key="7">
    <source>
        <dbReference type="Proteomes" id="UP000410492"/>
    </source>
</evidence>
<dbReference type="GO" id="GO:0016020">
    <property type="term" value="C:membrane"/>
    <property type="evidence" value="ECO:0007669"/>
    <property type="project" value="UniProtKB-SubCell"/>
</dbReference>
<accession>A0A653BJY9</accession>
<dbReference type="AlphaFoldDB" id="A0A653BJY9"/>
<evidence type="ECO:0000256" key="3">
    <source>
        <dbReference type="ARBA" id="ARBA00022692"/>
    </source>
</evidence>
<evidence type="ECO:0000256" key="5">
    <source>
        <dbReference type="ARBA" id="ARBA00023136"/>
    </source>
</evidence>
<dbReference type="GO" id="GO:0012505">
    <property type="term" value="C:endomembrane system"/>
    <property type="evidence" value="ECO:0007669"/>
    <property type="project" value="TreeGrafter"/>
</dbReference>
<proteinExistence type="inferred from homology"/>
<dbReference type="Proteomes" id="UP000410492">
    <property type="component" value="Unassembled WGS sequence"/>
</dbReference>
<dbReference type="InterPro" id="IPR029454">
    <property type="entry name" value="ODR-4-like"/>
</dbReference>